<dbReference type="EMBL" id="KV878210">
    <property type="protein sequence ID" value="OJJ39296.1"/>
    <property type="molecule type" value="Genomic_DNA"/>
</dbReference>
<feature type="chain" id="PRO_5012769956" evidence="1">
    <location>
        <begin position="31"/>
        <end position="81"/>
    </location>
</feature>
<keyword evidence="1" id="KW-0732">Signal</keyword>
<dbReference type="AlphaFoldDB" id="A0A1L9RWI8"/>
<dbReference type="GeneID" id="63750448"/>
<feature type="signal peptide" evidence="1">
    <location>
        <begin position="1"/>
        <end position="30"/>
    </location>
</feature>
<reference evidence="3" key="1">
    <citation type="journal article" date="2017" name="Genome Biol.">
        <title>Comparative genomics reveals high biological diversity and specific adaptations in the industrially and medically important fungal genus Aspergillus.</title>
        <authorList>
            <person name="de Vries R.P."/>
            <person name="Riley R."/>
            <person name="Wiebenga A."/>
            <person name="Aguilar-Osorio G."/>
            <person name="Amillis S."/>
            <person name="Uchima C.A."/>
            <person name="Anderluh G."/>
            <person name="Asadollahi M."/>
            <person name="Askin M."/>
            <person name="Barry K."/>
            <person name="Battaglia E."/>
            <person name="Bayram O."/>
            <person name="Benocci T."/>
            <person name="Braus-Stromeyer S.A."/>
            <person name="Caldana C."/>
            <person name="Canovas D."/>
            <person name="Cerqueira G.C."/>
            <person name="Chen F."/>
            <person name="Chen W."/>
            <person name="Choi C."/>
            <person name="Clum A."/>
            <person name="Dos Santos R.A."/>
            <person name="Damasio A.R."/>
            <person name="Diallinas G."/>
            <person name="Emri T."/>
            <person name="Fekete E."/>
            <person name="Flipphi M."/>
            <person name="Freyberg S."/>
            <person name="Gallo A."/>
            <person name="Gournas C."/>
            <person name="Habgood R."/>
            <person name="Hainaut M."/>
            <person name="Harispe M.L."/>
            <person name="Henrissat B."/>
            <person name="Hilden K.S."/>
            <person name="Hope R."/>
            <person name="Hossain A."/>
            <person name="Karabika E."/>
            <person name="Karaffa L."/>
            <person name="Karanyi Z."/>
            <person name="Krasevec N."/>
            <person name="Kuo A."/>
            <person name="Kusch H."/>
            <person name="LaButti K."/>
            <person name="Lagendijk E.L."/>
            <person name="Lapidus A."/>
            <person name="Levasseur A."/>
            <person name="Lindquist E."/>
            <person name="Lipzen A."/>
            <person name="Logrieco A.F."/>
            <person name="MacCabe A."/>
            <person name="Maekelae M.R."/>
            <person name="Malavazi I."/>
            <person name="Melin P."/>
            <person name="Meyer V."/>
            <person name="Mielnichuk N."/>
            <person name="Miskei M."/>
            <person name="Molnar A.P."/>
            <person name="Mule G."/>
            <person name="Ngan C.Y."/>
            <person name="Orejas M."/>
            <person name="Orosz E."/>
            <person name="Ouedraogo J.P."/>
            <person name="Overkamp K.M."/>
            <person name="Park H.-S."/>
            <person name="Perrone G."/>
            <person name="Piumi F."/>
            <person name="Punt P.J."/>
            <person name="Ram A.F."/>
            <person name="Ramon A."/>
            <person name="Rauscher S."/>
            <person name="Record E."/>
            <person name="Riano-Pachon D.M."/>
            <person name="Robert V."/>
            <person name="Roehrig J."/>
            <person name="Ruller R."/>
            <person name="Salamov A."/>
            <person name="Salih N.S."/>
            <person name="Samson R.A."/>
            <person name="Sandor E."/>
            <person name="Sanguinetti M."/>
            <person name="Schuetze T."/>
            <person name="Sepcic K."/>
            <person name="Shelest E."/>
            <person name="Sherlock G."/>
            <person name="Sophianopoulou V."/>
            <person name="Squina F.M."/>
            <person name="Sun H."/>
            <person name="Susca A."/>
            <person name="Todd R.B."/>
            <person name="Tsang A."/>
            <person name="Unkles S.E."/>
            <person name="van de Wiele N."/>
            <person name="van Rossen-Uffink D."/>
            <person name="Oliveira J.V."/>
            <person name="Vesth T.C."/>
            <person name="Visser J."/>
            <person name="Yu J.-H."/>
            <person name="Zhou M."/>
            <person name="Andersen M.R."/>
            <person name="Archer D.B."/>
            <person name="Baker S.E."/>
            <person name="Benoit I."/>
            <person name="Brakhage A.A."/>
            <person name="Braus G.H."/>
            <person name="Fischer R."/>
            <person name="Frisvad J.C."/>
            <person name="Goldman G.H."/>
            <person name="Houbraken J."/>
            <person name="Oakley B."/>
            <person name="Pocsi I."/>
            <person name="Scazzocchio C."/>
            <person name="Seiboth B."/>
            <person name="vanKuyk P.A."/>
            <person name="Wortman J."/>
            <person name="Dyer P.S."/>
            <person name="Grigoriev I.V."/>
        </authorList>
    </citation>
    <scope>NUCLEOTIDE SEQUENCE [LARGE SCALE GENOMIC DNA]</scope>
    <source>
        <strain evidence="3">DTO 134E9</strain>
    </source>
</reference>
<keyword evidence="3" id="KW-1185">Reference proteome</keyword>
<sequence length="81" mass="9265">MSGIIPTVLTTYFFCFFLFCSDLRPGVIDAEILRHLSQPRKQLFAMNLTPSRKNPSLEKVKRLIDPVAQTFYPGESAAMIW</sequence>
<proteinExistence type="predicted"/>
<evidence type="ECO:0000313" key="2">
    <source>
        <dbReference type="EMBL" id="OJJ39296.1"/>
    </source>
</evidence>
<accession>A0A1L9RWI8</accession>
<protein>
    <submittedName>
        <fullName evidence="2">Uncharacterized protein</fullName>
    </submittedName>
</protein>
<evidence type="ECO:0000256" key="1">
    <source>
        <dbReference type="SAM" id="SignalP"/>
    </source>
</evidence>
<gene>
    <name evidence="2" type="ORF">ASPWEDRAFT_37055</name>
</gene>
<organism evidence="2 3">
    <name type="scientific">Aspergillus wentii DTO 134E9</name>
    <dbReference type="NCBI Taxonomy" id="1073089"/>
    <lineage>
        <taxon>Eukaryota</taxon>
        <taxon>Fungi</taxon>
        <taxon>Dikarya</taxon>
        <taxon>Ascomycota</taxon>
        <taxon>Pezizomycotina</taxon>
        <taxon>Eurotiomycetes</taxon>
        <taxon>Eurotiomycetidae</taxon>
        <taxon>Eurotiales</taxon>
        <taxon>Aspergillaceae</taxon>
        <taxon>Aspergillus</taxon>
        <taxon>Aspergillus subgen. Cremei</taxon>
    </lineage>
</organism>
<evidence type="ECO:0000313" key="3">
    <source>
        <dbReference type="Proteomes" id="UP000184383"/>
    </source>
</evidence>
<name>A0A1L9RWI8_ASPWE</name>
<dbReference type="Proteomes" id="UP000184383">
    <property type="component" value="Unassembled WGS sequence"/>
</dbReference>
<dbReference type="VEuPathDB" id="FungiDB:ASPWEDRAFT_37055"/>
<dbReference type="RefSeq" id="XP_040692972.1">
    <property type="nucleotide sequence ID" value="XM_040834600.1"/>
</dbReference>